<accession>A0A928ZZW3</accession>
<dbReference type="Pfam" id="PF08869">
    <property type="entry name" value="XisI"/>
    <property type="match status" value="1"/>
</dbReference>
<sequence length="112" mass="13109">MDKLEKYRTVIRDVLTEYHQINQKAESTVESSLVFDDTHNHYLLILMGWNGDERIKTVMIHICLKDEKVWIEEDWTEDGVASDLLEKGLTKESIVLAFHPPQARQYTEFEAA</sequence>
<evidence type="ECO:0000313" key="2">
    <source>
        <dbReference type="Proteomes" id="UP000615026"/>
    </source>
</evidence>
<dbReference type="RefSeq" id="WP_193996333.1">
    <property type="nucleotide sequence ID" value="NZ_JADEXP010000440.1"/>
</dbReference>
<gene>
    <name evidence="1" type="ORF">IQ260_27890</name>
</gene>
<dbReference type="Gene3D" id="3.30.310.110">
    <property type="entry name" value="XisI-like"/>
    <property type="match status" value="1"/>
</dbReference>
<dbReference type="CDD" id="cd16382">
    <property type="entry name" value="XisI-like"/>
    <property type="match status" value="1"/>
</dbReference>
<comment type="caution">
    <text evidence="1">The sequence shown here is derived from an EMBL/GenBank/DDBJ whole genome shotgun (WGS) entry which is preliminary data.</text>
</comment>
<reference evidence="1" key="1">
    <citation type="submission" date="2020-10" db="EMBL/GenBank/DDBJ databases">
        <authorList>
            <person name="Castelo-Branco R."/>
            <person name="Eusebio N."/>
            <person name="Adriana R."/>
            <person name="Vieira A."/>
            <person name="Brugerolle De Fraissinette N."/>
            <person name="Rezende De Castro R."/>
            <person name="Schneider M.P."/>
            <person name="Vasconcelos V."/>
            <person name="Leao P.N."/>
        </authorList>
    </citation>
    <scope>NUCLEOTIDE SEQUENCE</scope>
    <source>
        <strain evidence="1">LEGE 11479</strain>
    </source>
</reference>
<dbReference type="InterPro" id="IPR035943">
    <property type="entry name" value="XisI-like_sf"/>
</dbReference>
<dbReference type="AlphaFoldDB" id="A0A928ZZW3"/>
<dbReference type="SUPFAM" id="SSF143847">
    <property type="entry name" value="XisI-like"/>
    <property type="match status" value="1"/>
</dbReference>
<proteinExistence type="predicted"/>
<dbReference type="Proteomes" id="UP000615026">
    <property type="component" value="Unassembled WGS sequence"/>
</dbReference>
<name>A0A928ZZW3_LEPEC</name>
<organism evidence="1 2">
    <name type="scientific">Leptolyngbya cf. ectocarpi LEGE 11479</name>
    <dbReference type="NCBI Taxonomy" id="1828722"/>
    <lineage>
        <taxon>Bacteria</taxon>
        <taxon>Bacillati</taxon>
        <taxon>Cyanobacteriota</taxon>
        <taxon>Cyanophyceae</taxon>
        <taxon>Leptolyngbyales</taxon>
        <taxon>Leptolyngbyaceae</taxon>
        <taxon>Leptolyngbya group</taxon>
        <taxon>Leptolyngbya</taxon>
    </lineage>
</organism>
<dbReference type="InterPro" id="IPR014968">
    <property type="entry name" value="XisI"/>
</dbReference>
<dbReference type="EMBL" id="JADEXP010000440">
    <property type="protein sequence ID" value="MBE9070471.1"/>
    <property type="molecule type" value="Genomic_DNA"/>
</dbReference>
<keyword evidence="2" id="KW-1185">Reference proteome</keyword>
<evidence type="ECO:0000313" key="1">
    <source>
        <dbReference type="EMBL" id="MBE9070471.1"/>
    </source>
</evidence>
<protein>
    <submittedName>
        <fullName evidence="1">XisI protein</fullName>
    </submittedName>
</protein>